<organism evidence="1 2">
    <name type="scientific">Oleiagrimonas citrea</name>
    <dbReference type="NCBI Taxonomy" id="1665687"/>
    <lineage>
        <taxon>Bacteria</taxon>
        <taxon>Pseudomonadati</taxon>
        <taxon>Pseudomonadota</taxon>
        <taxon>Gammaproteobacteria</taxon>
        <taxon>Lysobacterales</taxon>
        <taxon>Rhodanobacteraceae</taxon>
        <taxon>Oleiagrimonas</taxon>
    </lineage>
</organism>
<gene>
    <name evidence="1" type="ORF">HF690_09285</name>
</gene>
<protein>
    <submittedName>
        <fullName evidence="1">Uncharacterized protein</fullName>
    </submittedName>
</protein>
<dbReference type="Proteomes" id="UP000541636">
    <property type="component" value="Unassembled WGS sequence"/>
</dbReference>
<accession>A0A846ZNX4</accession>
<comment type="caution">
    <text evidence="1">The sequence shown here is derived from an EMBL/GenBank/DDBJ whole genome shotgun (WGS) entry which is preliminary data.</text>
</comment>
<dbReference type="RefSeq" id="WP_168609234.1">
    <property type="nucleotide sequence ID" value="NZ_JAAZQD010000003.1"/>
</dbReference>
<keyword evidence="2" id="KW-1185">Reference proteome</keyword>
<sequence>MPSIFFPERFFGRGNDNGDYYVHQVTDREAGIDDMWWFGEHDTLQWAQVFKGRFIPGEAADDRWEGTFIDVPKGLTCNHGPLNLEMRPVFAGPPLVSILRQSRPFGLSGLRTMQVNAPVNRSVARVQPGFVGSGLENLTGVWIGDDHGTYYIREVSGTGEMAWVGENPEAEPHSDEEPGRRWVNVFMGQREGLRIQGEWADVPKGEVNQTGALDMQIVDERHIRITHKTGGFGGNAFTRQDDLQIELRWISLEIIDQQEWFFEADEPYFMALMVKMDGSVVDHADLPGASAHIDGFVSPMLGDNVGVHSIPNPIPTNDLPFYTTGIRPIPHADLDEMRTVFGIAVRGWEKDFSSNRWVQDRLADWRNVAQERLDRSLRADGAVQMSRDTGAWHETFSWKNEDDNFGLATVALSMRDILSLAGRTRNLSFDLRGSDVHYRVRASLTVHGARGNCRP</sequence>
<reference evidence="1 2" key="1">
    <citation type="journal article" date="2017" name="Int. J. Syst. Evol. Microbiol.">
        <title>Oleiagrimonas citrea sp. nov., a marine bacterium isolated from tidal flat sediment and emended description of the genus Oleiagrimonas Fang et al. 2015 and Oleiagrimonas soli.</title>
        <authorList>
            <person name="Yang S.H."/>
            <person name="Seo H.S."/>
            <person name="Seong C.N."/>
            <person name="Kwon K.K."/>
        </authorList>
    </citation>
    <scope>NUCLEOTIDE SEQUENCE [LARGE SCALE GENOMIC DNA]</scope>
    <source>
        <strain evidence="1 2">MEBiC09124</strain>
    </source>
</reference>
<dbReference type="EMBL" id="JAAZQD010000003">
    <property type="protein sequence ID" value="NKZ39143.1"/>
    <property type="molecule type" value="Genomic_DNA"/>
</dbReference>
<name>A0A846ZNX4_9GAMM</name>
<dbReference type="AlphaFoldDB" id="A0A846ZNX4"/>
<proteinExistence type="predicted"/>
<evidence type="ECO:0000313" key="2">
    <source>
        <dbReference type="Proteomes" id="UP000541636"/>
    </source>
</evidence>
<evidence type="ECO:0000313" key="1">
    <source>
        <dbReference type="EMBL" id="NKZ39143.1"/>
    </source>
</evidence>